<evidence type="ECO:0000313" key="2">
    <source>
        <dbReference type="EMBL" id="MDT0349770.1"/>
    </source>
</evidence>
<name>A0ABU2N754_9PSEU</name>
<feature type="domain" description="AB hydrolase-1" evidence="1">
    <location>
        <begin position="28"/>
        <end position="70"/>
    </location>
</feature>
<dbReference type="InterPro" id="IPR000073">
    <property type="entry name" value="AB_hydrolase_1"/>
</dbReference>
<proteinExistence type="predicted"/>
<organism evidence="2 3">
    <name type="scientific">Pseudonocardia charpentierae</name>
    <dbReference type="NCBI Taxonomy" id="3075545"/>
    <lineage>
        <taxon>Bacteria</taxon>
        <taxon>Bacillati</taxon>
        <taxon>Actinomycetota</taxon>
        <taxon>Actinomycetes</taxon>
        <taxon>Pseudonocardiales</taxon>
        <taxon>Pseudonocardiaceae</taxon>
        <taxon>Pseudonocardia</taxon>
    </lineage>
</organism>
<dbReference type="RefSeq" id="WP_311555805.1">
    <property type="nucleotide sequence ID" value="NZ_JAVREJ010000005.1"/>
</dbReference>
<dbReference type="EMBL" id="JAVREJ010000005">
    <property type="protein sequence ID" value="MDT0349770.1"/>
    <property type="molecule type" value="Genomic_DNA"/>
</dbReference>
<dbReference type="SUPFAM" id="SSF53474">
    <property type="entry name" value="alpha/beta-Hydrolases"/>
    <property type="match status" value="1"/>
</dbReference>
<dbReference type="Gene3D" id="3.40.50.1820">
    <property type="entry name" value="alpha/beta hydrolase"/>
    <property type="match status" value="1"/>
</dbReference>
<evidence type="ECO:0000313" key="3">
    <source>
        <dbReference type="Proteomes" id="UP001183202"/>
    </source>
</evidence>
<dbReference type="Proteomes" id="UP001183202">
    <property type="component" value="Unassembled WGS sequence"/>
</dbReference>
<gene>
    <name evidence="2" type="ORF">RM445_09585</name>
</gene>
<accession>A0ABU2N754</accession>
<dbReference type="InterPro" id="IPR029058">
    <property type="entry name" value="AB_hydrolase_fold"/>
</dbReference>
<reference evidence="3" key="1">
    <citation type="submission" date="2023-07" db="EMBL/GenBank/DDBJ databases">
        <title>30 novel species of actinomycetes from the DSMZ collection.</title>
        <authorList>
            <person name="Nouioui I."/>
        </authorList>
    </citation>
    <scope>NUCLEOTIDE SEQUENCE [LARGE SCALE GENOMIC DNA]</scope>
    <source>
        <strain evidence="3">DSM 45834</strain>
    </source>
</reference>
<sequence>MTALESHQLERPDATIHYWSGGRLDATTIVLLHGATLDHHAWDPQVDALHDRFQLVVPDLSAHGESTAHHPVVPPAGGLTAGAASGAPVGFRARW</sequence>
<protein>
    <recommendedName>
        <fullName evidence="1">AB hydrolase-1 domain-containing protein</fullName>
    </recommendedName>
</protein>
<dbReference type="Pfam" id="PF00561">
    <property type="entry name" value="Abhydrolase_1"/>
    <property type="match status" value="1"/>
</dbReference>
<keyword evidence="3" id="KW-1185">Reference proteome</keyword>
<comment type="caution">
    <text evidence="2">The sequence shown here is derived from an EMBL/GenBank/DDBJ whole genome shotgun (WGS) entry which is preliminary data.</text>
</comment>
<evidence type="ECO:0000259" key="1">
    <source>
        <dbReference type="Pfam" id="PF00561"/>
    </source>
</evidence>